<feature type="domain" description="Knr4/Smi1-like" evidence="1">
    <location>
        <begin position="21"/>
        <end position="130"/>
    </location>
</feature>
<protein>
    <submittedName>
        <fullName evidence="2">SMI1/KNR4 family protein</fullName>
    </submittedName>
</protein>
<evidence type="ECO:0000313" key="3">
    <source>
        <dbReference type="Proteomes" id="UP000317770"/>
    </source>
</evidence>
<dbReference type="Pfam" id="PF14567">
    <property type="entry name" value="SUKH_5"/>
    <property type="match status" value="1"/>
</dbReference>
<evidence type="ECO:0000259" key="1">
    <source>
        <dbReference type="SMART" id="SM00860"/>
    </source>
</evidence>
<dbReference type="SUPFAM" id="SSF160631">
    <property type="entry name" value="SMI1/KNR4-like"/>
    <property type="match status" value="1"/>
</dbReference>
<dbReference type="EMBL" id="VNKI01000002">
    <property type="protein sequence ID" value="TVX82922.1"/>
    <property type="molecule type" value="Genomic_DNA"/>
</dbReference>
<reference evidence="2 3" key="1">
    <citation type="submission" date="2019-07" db="EMBL/GenBank/DDBJ databases">
        <title>Genome assembly of Bacillus simplex strain GGC-P6A.</title>
        <authorList>
            <person name="Jennings M.E."/>
            <person name="Barton H.A."/>
        </authorList>
    </citation>
    <scope>NUCLEOTIDE SEQUENCE [LARGE SCALE GENOMIC DNA]</scope>
    <source>
        <strain evidence="2 3">GGC-P6A</strain>
    </source>
</reference>
<gene>
    <name evidence="2" type="ORF">FQP34_04900</name>
</gene>
<comment type="caution">
    <text evidence="2">The sequence shown here is derived from an EMBL/GenBank/DDBJ whole genome shotgun (WGS) entry which is preliminary data.</text>
</comment>
<proteinExistence type="predicted"/>
<dbReference type="Gene3D" id="3.40.1580.10">
    <property type="entry name" value="SMI1/KNR4-like"/>
    <property type="match status" value="1"/>
</dbReference>
<dbReference type="SMART" id="SM00860">
    <property type="entry name" value="SMI1_KNR4"/>
    <property type="match status" value="1"/>
</dbReference>
<dbReference type="InterPro" id="IPR037883">
    <property type="entry name" value="Knr4/Smi1-like_sf"/>
</dbReference>
<name>A0A8B5Y2C9_9BACI</name>
<organism evidence="2 3">
    <name type="scientific">Peribacillus simplex</name>
    <dbReference type="NCBI Taxonomy" id="1478"/>
    <lineage>
        <taxon>Bacteria</taxon>
        <taxon>Bacillati</taxon>
        <taxon>Bacillota</taxon>
        <taxon>Bacilli</taxon>
        <taxon>Bacillales</taxon>
        <taxon>Bacillaceae</taxon>
        <taxon>Peribacillus</taxon>
    </lineage>
</organism>
<dbReference type="RefSeq" id="WP_144477515.1">
    <property type="nucleotide sequence ID" value="NZ_VNKI01000002.1"/>
</dbReference>
<dbReference type="AlphaFoldDB" id="A0A8B5Y2C9"/>
<sequence>MNNELLELINEYMEKGDFIGEVSDDNIARAEKILEVNSPPEYKEFVKKFGSGGICGVDVLGVEGADYASVVESTKRYRKLGLPKKYIVLANVDEFIYCLSTIDEYNVVRWDDISKKELNRYTTFNEFLQDSFQEAIDNWD</sequence>
<evidence type="ECO:0000313" key="2">
    <source>
        <dbReference type="EMBL" id="TVX82922.1"/>
    </source>
</evidence>
<dbReference type="Proteomes" id="UP000317770">
    <property type="component" value="Unassembled WGS sequence"/>
</dbReference>
<dbReference type="InterPro" id="IPR018958">
    <property type="entry name" value="Knr4/Smi1-like_dom"/>
</dbReference>
<accession>A0A8B5Y2C9</accession>